<comment type="caution">
    <text evidence="1">The sequence shown here is derived from an EMBL/GenBank/DDBJ whole genome shotgun (WGS) entry which is preliminary data.</text>
</comment>
<dbReference type="AlphaFoldDB" id="A0A0G8ER42"/>
<dbReference type="EMBL" id="LCYI01000039">
    <property type="protein sequence ID" value="KLA26570.1"/>
    <property type="molecule type" value="Genomic_DNA"/>
</dbReference>
<evidence type="ECO:0000313" key="1">
    <source>
        <dbReference type="EMBL" id="KLA26570.1"/>
    </source>
</evidence>
<gene>
    <name evidence="1" type="ORF">B4077_2354</name>
</gene>
<name>A0A0G8ER42_BACCE</name>
<evidence type="ECO:0008006" key="3">
    <source>
        <dbReference type="Google" id="ProtNLM"/>
    </source>
</evidence>
<dbReference type="InterPro" id="IPR020257">
    <property type="entry name" value="DUF5512"/>
</dbReference>
<dbReference type="RefSeq" id="WP_046955805.1">
    <property type="nucleotide sequence ID" value="NZ_LCYI01000039.1"/>
</dbReference>
<dbReference type="Pfam" id="PF17631">
    <property type="entry name" value="DUF5512"/>
    <property type="match status" value="1"/>
</dbReference>
<dbReference type="PATRIC" id="fig|1396.428.peg.5831"/>
<reference evidence="1 2" key="1">
    <citation type="submission" date="2015-04" db="EMBL/GenBank/DDBJ databases">
        <title>Draft Genome Sequences of Eight Spore-Forming Food Isolates of Bacillus cereus Genome sequencing.</title>
        <authorList>
            <person name="Krawcyk A.O."/>
            <person name="de Jong A."/>
            <person name="Eijlander R.T."/>
            <person name="Berendsen E.M."/>
            <person name="Holsappel S."/>
            <person name="Wells-Bennik M."/>
            <person name="Kuipers O.P."/>
        </authorList>
    </citation>
    <scope>NUCLEOTIDE SEQUENCE [LARGE SCALE GENOMIC DNA]</scope>
    <source>
        <strain evidence="1 2">B4077</strain>
    </source>
</reference>
<protein>
    <recommendedName>
        <fullName evidence="3">Lipoprotein</fullName>
    </recommendedName>
</protein>
<dbReference type="PROSITE" id="PS51257">
    <property type="entry name" value="PROKAR_LIPOPROTEIN"/>
    <property type="match status" value="1"/>
</dbReference>
<evidence type="ECO:0000313" key="2">
    <source>
        <dbReference type="Proteomes" id="UP000035214"/>
    </source>
</evidence>
<organism evidence="1 2">
    <name type="scientific">Bacillus cereus</name>
    <dbReference type="NCBI Taxonomy" id="1396"/>
    <lineage>
        <taxon>Bacteria</taxon>
        <taxon>Bacillati</taxon>
        <taxon>Bacillota</taxon>
        <taxon>Bacilli</taxon>
        <taxon>Bacillales</taxon>
        <taxon>Bacillaceae</taxon>
        <taxon>Bacillus</taxon>
        <taxon>Bacillus cereus group</taxon>
    </lineage>
</organism>
<proteinExistence type="predicted"/>
<accession>A0A0G8ER42</accession>
<sequence>MFKKTKLLFAIFTSMIMLLVGCGGPKIPYKKGEVYNYKDGDAFVNITEDNEWKVKGGRGMRSEASYKVEPMEEFNAGSYSVIKISLKEVISKSDPWLIRQDYEYFILSPMEEGFGTVYIGSSYQEDKELKEFRKKFESADDKEAFMKQEIEKAKKKYNLSKFRKTN</sequence>
<dbReference type="Proteomes" id="UP000035214">
    <property type="component" value="Unassembled WGS sequence"/>
</dbReference>